<accession>A0A846W4P2</accession>
<keyword evidence="2" id="KW-1185">Reference proteome</keyword>
<protein>
    <submittedName>
        <fullName evidence="1">Uncharacterized protein</fullName>
    </submittedName>
</protein>
<dbReference type="RefSeq" id="WP_067643698.1">
    <property type="nucleotide sequence ID" value="NZ_JAAXOM010000002.1"/>
</dbReference>
<comment type="caution">
    <text evidence="1">The sequence shown here is derived from an EMBL/GenBank/DDBJ whole genome shotgun (WGS) entry which is preliminary data.</text>
</comment>
<dbReference type="AlphaFoldDB" id="A0A846W4P2"/>
<sequence length="253" mass="26280">MLIRVTLALAAASTVVAVIFGVQATDRRIAAGVQPATDGGQSRGLGPVPSDHGAPLTVDFAVLPDGPLPTEIGGRTFRAAAITKGAMPVVEAGQLVHERATADNSAGYVESILDAPVQRLGATVRFVEGGGSVALTMWQDSLVDSLVDRRGMPNAGVQFIIDSTHWQLAVWDAAAGHSVVLATEPHSGASVGTPLSFEVRRDGDTATVALSDGGRRMITDPRIAAWSGTSACWQLYEFESGREPAALTAIWAA</sequence>
<organism evidence="1 2">
    <name type="scientific">Nocardia coubleae</name>
    <dbReference type="NCBI Taxonomy" id="356147"/>
    <lineage>
        <taxon>Bacteria</taxon>
        <taxon>Bacillati</taxon>
        <taxon>Actinomycetota</taxon>
        <taxon>Actinomycetes</taxon>
        <taxon>Mycobacteriales</taxon>
        <taxon>Nocardiaceae</taxon>
        <taxon>Nocardia</taxon>
    </lineage>
</organism>
<dbReference type="EMBL" id="JAAXOM010000002">
    <property type="protein sequence ID" value="NKX87518.1"/>
    <property type="molecule type" value="Genomic_DNA"/>
</dbReference>
<reference evidence="1 2" key="1">
    <citation type="submission" date="2020-04" db="EMBL/GenBank/DDBJ databases">
        <title>MicrobeNet Type strains.</title>
        <authorList>
            <person name="Nicholson A.C."/>
        </authorList>
    </citation>
    <scope>NUCLEOTIDE SEQUENCE [LARGE SCALE GENOMIC DNA]</scope>
    <source>
        <strain evidence="1 2">DSM 44960</strain>
    </source>
</reference>
<evidence type="ECO:0000313" key="1">
    <source>
        <dbReference type="EMBL" id="NKX87518.1"/>
    </source>
</evidence>
<evidence type="ECO:0000313" key="2">
    <source>
        <dbReference type="Proteomes" id="UP000572007"/>
    </source>
</evidence>
<proteinExistence type="predicted"/>
<gene>
    <name evidence="1" type="ORF">HGA10_09370</name>
</gene>
<name>A0A846W4P2_9NOCA</name>
<dbReference type="Proteomes" id="UP000572007">
    <property type="component" value="Unassembled WGS sequence"/>
</dbReference>